<reference evidence="1 2" key="1">
    <citation type="journal article" date="2011" name="J. Bacteriol.">
        <title>Complete genome sequence of Metallosphaera cuprina, a metal sulfide-oxidizing archaeon from a hot spring.</title>
        <authorList>
            <person name="Liu L.J."/>
            <person name="You X.Y."/>
            <person name="Zheng H."/>
            <person name="Wang S."/>
            <person name="Jiang C.Y."/>
            <person name="Liu S.J."/>
        </authorList>
    </citation>
    <scope>NUCLEOTIDE SEQUENCE [LARGE SCALE GENOMIC DNA]</scope>
    <source>
        <strain evidence="1 2">Ar-4</strain>
    </source>
</reference>
<evidence type="ECO:0000313" key="2">
    <source>
        <dbReference type="Proteomes" id="UP000007812"/>
    </source>
</evidence>
<protein>
    <submittedName>
        <fullName evidence="1">Uncharacterized protein</fullName>
    </submittedName>
</protein>
<name>F4G154_METCR</name>
<accession>F4G154</accession>
<organism evidence="1 2">
    <name type="scientific">Metallosphaera cuprina (strain Ar-4)</name>
    <dbReference type="NCBI Taxonomy" id="1006006"/>
    <lineage>
        <taxon>Archaea</taxon>
        <taxon>Thermoproteota</taxon>
        <taxon>Thermoprotei</taxon>
        <taxon>Sulfolobales</taxon>
        <taxon>Sulfolobaceae</taxon>
        <taxon>Metallosphaera</taxon>
    </lineage>
</organism>
<dbReference type="HOGENOM" id="CLU_3282826_0_0_2"/>
<proteinExistence type="predicted"/>
<gene>
    <name evidence="1" type="ordered locus">Mcup_0639</name>
</gene>
<dbReference type="Proteomes" id="UP000007812">
    <property type="component" value="Chromosome"/>
</dbReference>
<keyword evidence="2" id="KW-1185">Reference proteome</keyword>
<dbReference type="KEGG" id="mcn:Mcup_0639"/>
<sequence length="40" mass="4892">MIFILFIIALILLYKDVKSGAYQRKMEKLRQNTKDKYNRK</sequence>
<evidence type="ECO:0000313" key="1">
    <source>
        <dbReference type="EMBL" id="AEB94744.1"/>
    </source>
</evidence>
<dbReference type="PATRIC" id="fig|1006006.8.peg.640"/>
<dbReference type="EMBL" id="CP002656">
    <property type="protein sequence ID" value="AEB94744.1"/>
    <property type="molecule type" value="Genomic_DNA"/>
</dbReference>
<dbReference type="AlphaFoldDB" id="F4G154"/>